<evidence type="ECO:0008006" key="13">
    <source>
        <dbReference type="Google" id="ProtNLM"/>
    </source>
</evidence>
<dbReference type="GO" id="GO:0051707">
    <property type="term" value="P:response to other organism"/>
    <property type="evidence" value="ECO:0007669"/>
    <property type="project" value="UniProtKB-ARBA"/>
</dbReference>
<organism evidence="11 12">
    <name type="scientific">Eucalyptus globulus</name>
    <name type="common">Tasmanian blue gum</name>
    <dbReference type="NCBI Taxonomy" id="34317"/>
    <lineage>
        <taxon>Eukaryota</taxon>
        <taxon>Viridiplantae</taxon>
        <taxon>Streptophyta</taxon>
        <taxon>Embryophyta</taxon>
        <taxon>Tracheophyta</taxon>
        <taxon>Spermatophyta</taxon>
        <taxon>Magnoliopsida</taxon>
        <taxon>eudicotyledons</taxon>
        <taxon>Gunneridae</taxon>
        <taxon>Pentapetalae</taxon>
        <taxon>rosids</taxon>
        <taxon>malvids</taxon>
        <taxon>Myrtales</taxon>
        <taxon>Myrtaceae</taxon>
        <taxon>Myrtoideae</taxon>
        <taxon>Eucalypteae</taxon>
        <taxon>Eucalyptus</taxon>
    </lineage>
</organism>
<evidence type="ECO:0000313" key="12">
    <source>
        <dbReference type="Proteomes" id="UP001634007"/>
    </source>
</evidence>
<keyword evidence="2" id="KW-0677">Repeat</keyword>
<dbReference type="SUPFAM" id="SSF52058">
    <property type="entry name" value="L domain-like"/>
    <property type="match status" value="2"/>
</dbReference>
<dbReference type="EMBL" id="JBJKBG010000002">
    <property type="protein sequence ID" value="KAL3749116.1"/>
    <property type="molecule type" value="Genomic_DNA"/>
</dbReference>
<name>A0ABD3LBG2_EUCGL</name>
<keyword evidence="5" id="KW-0067">ATP-binding</keyword>
<dbReference type="InterPro" id="IPR027417">
    <property type="entry name" value="P-loop_NTPase"/>
</dbReference>
<dbReference type="GO" id="GO:0005524">
    <property type="term" value="F:ATP binding"/>
    <property type="evidence" value="ECO:0007669"/>
    <property type="project" value="UniProtKB-KW"/>
</dbReference>
<evidence type="ECO:0000256" key="2">
    <source>
        <dbReference type="ARBA" id="ARBA00022737"/>
    </source>
</evidence>
<evidence type="ECO:0000259" key="9">
    <source>
        <dbReference type="Pfam" id="PF23559"/>
    </source>
</evidence>
<keyword evidence="6" id="KW-0732">Signal</keyword>
<dbReference type="Pfam" id="PF23559">
    <property type="entry name" value="WHD_DRP"/>
    <property type="match status" value="1"/>
</dbReference>
<feature type="chain" id="PRO_5044850722" description="Disease resistance RPP13-like protein 1" evidence="6">
    <location>
        <begin position="17"/>
        <end position="1323"/>
    </location>
</feature>
<dbReference type="InterPro" id="IPR002182">
    <property type="entry name" value="NB-ARC"/>
</dbReference>
<evidence type="ECO:0000259" key="7">
    <source>
        <dbReference type="Pfam" id="PF00931"/>
    </source>
</evidence>
<sequence>MAIGEILLSAFLQVLFEKLTSLGLDYAQREGALPFSGISTDLLNKWRKTLNTIYVVLDDAEDKQLSGKGLVKLWLDDVRDLAYDMEDLLDEFEIEATQAKSKAKSNIITNRVKFSFFSQHKSSKSNPNTCSLMSETMVQKMNDRLEEIVTRKADLSLRENSVDRSDYTNKRLPSTSLPEPRFFGRKKEEADILELLIGDAKNDDTTMSIVPIVGMGGVGKTALAQRLYNDTRVSSYFERRAWVCVSDVFDVLDITKTIMRSITGLSYEGEDLNGLQVKLKDSLTGNKFLIVLDDVWNENYGEWTTLLKPFEVGAKGSKIIVTTRNCTVVSITGALPYLLDELSLDNCTSLLAFHALGETNFERHPDLEIIGKKIAERCKGSPLAAKVLGGLLRSKGNFDEWEAILNNRMWDLPTGENDEVLRVLKLSYVHLPSYLKRCFAYCAIFPKDYEIERDELVFLWIAEGFLDGLKAKENILKLGRTQFNELVSRSFIQQSSVNASKFSMHDLLNDLAKSIAGGMSFSSGEFQLVGNEDDTSLEKARYASFVSWCATSKCMRVYHRMKVLRSLMLLHIGHSWDDKFHISNKVLHDLLTELKYLRVLSLCHCSIVEVPNCVGNLKRLRYLNFSYTDIENLPKSIVSLCKLRALILRGCQKLSIVPSCITKLVSLQVLDIRDTESLKEIPLGISNLKNLTILSKFVVGQDKGSQLKELKNLPHLQEELSISELQKVEEVRDAIDANLFEKRGLRNLFLHWGETFGNLRNDKREAQVLHSLRPHTNLENLIISNYGGAIFPSWLNCPSYSKIVSLCLRGCPHVGSLPSLGELPSLRELYLEGLHAISMIGSEFYGSKMPFLSLTTLKFEEMLAWKDWSRYSNNQEVPFSCLEHLVIQSCPSLIGTLPYQLDHLIKLEIHSCPLLNNSTNVICLPSLCELCIEDCSKEILKCLVNLTSLTTLEIDNLAELVCFDNGYMSCLVRLKELHIARCDKLTYLWQDGNETRNLSCLQSVVIKSCPQFTSFVGGEEEIELPRNLEKMELVDCTSLERLPSKMHDPLKVLQIINCPRIIRITNPPDDFNSNNLTSQLKSLSFFDCMNLRSLTQCLDKLGHLIDLDIRFCPALEIEDFPPLPISLSRFLLIHCPKIKSLPNHWHHLTSLETIYIDDCLNIKCLPEGGLPPNLRNFSITGCENLKQPLREWDLTMLTSLKTLYIDGRSMGEEGEEVCFPSEDEDAWSLLYPSSLTFLEISAMRKVERLSSGLRNHLSSLIQLWIIECPKLRYLPDNGLPPSLRQLYIKECEILKDQCSKPTSDYWPLIQEIPLIIIDDVQIQ</sequence>
<evidence type="ECO:0000256" key="4">
    <source>
        <dbReference type="ARBA" id="ARBA00022821"/>
    </source>
</evidence>
<dbReference type="Gene3D" id="1.20.5.4130">
    <property type="match status" value="1"/>
</dbReference>
<evidence type="ECO:0000313" key="11">
    <source>
        <dbReference type="EMBL" id="KAL3749116.1"/>
    </source>
</evidence>
<dbReference type="PANTHER" id="PTHR36766:SF51">
    <property type="entry name" value="DISEASE RESISTANCE RPP13-LIKE PROTEIN 1"/>
    <property type="match status" value="1"/>
</dbReference>
<keyword evidence="4" id="KW-0611">Plant defense</keyword>
<feature type="domain" description="Disease resistance N-terminal" evidence="8">
    <location>
        <begin position="12"/>
        <end position="106"/>
    </location>
</feature>
<dbReference type="InterPro" id="IPR042197">
    <property type="entry name" value="Apaf_helical"/>
</dbReference>
<dbReference type="InterPro" id="IPR036388">
    <property type="entry name" value="WH-like_DNA-bd_sf"/>
</dbReference>
<reference evidence="11 12" key="1">
    <citation type="submission" date="2024-11" db="EMBL/GenBank/DDBJ databases">
        <title>Chromosome-level genome assembly of Eucalyptus globulus Labill. provides insights into its genome evolution.</title>
        <authorList>
            <person name="Li X."/>
        </authorList>
    </citation>
    <scope>NUCLEOTIDE SEQUENCE [LARGE SCALE GENOMIC DNA]</scope>
    <source>
        <strain evidence="11">CL2024</strain>
        <tissue evidence="11">Fresh tender leaves</tissue>
    </source>
</reference>
<dbReference type="Gene3D" id="3.40.50.300">
    <property type="entry name" value="P-loop containing nucleotide triphosphate hydrolases"/>
    <property type="match status" value="1"/>
</dbReference>
<evidence type="ECO:0000259" key="10">
    <source>
        <dbReference type="Pfam" id="PF25019"/>
    </source>
</evidence>
<accession>A0ABD3LBG2</accession>
<dbReference type="Gene3D" id="3.80.10.10">
    <property type="entry name" value="Ribonuclease Inhibitor"/>
    <property type="match status" value="3"/>
</dbReference>
<protein>
    <recommendedName>
        <fullName evidence="13">Disease resistance RPP13-like protein 1</fullName>
    </recommendedName>
</protein>
<dbReference type="Pfam" id="PF00931">
    <property type="entry name" value="NB-ARC"/>
    <property type="match status" value="1"/>
</dbReference>
<dbReference type="InterPro" id="IPR041118">
    <property type="entry name" value="Rx_N"/>
</dbReference>
<dbReference type="PANTHER" id="PTHR36766">
    <property type="entry name" value="PLANT BROAD-SPECTRUM MILDEW RESISTANCE PROTEIN RPW8"/>
    <property type="match status" value="1"/>
</dbReference>
<dbReference type="InterPro" id="IPR056789">
    <property type="entry name" value="LRR_R13L1-DRL21"/>
</dbReference>
<dbReference type="Gene3D" id="1.10.10.10">
    <property type="entry name" value="Winged helix-like DNA-binding domain superfamily/Winged helix DNA-binding domain"/>
    <property type="match status" value="1"/>
</dbReference>
<gene>
    <name evidence="11" type="ORF">ACJRO7_010242</name>
</gene>
<dbReference type="GO" id="GO:0006952">
    <property type="term" value="P:defense response"/>
    <property type="evidence" value="ECO:0007669"/>
    <property type="project" value="UniProtKB-KW"/>
</dbReference>
<dbReference type="Pfam" id="PF25019">
    <property type="entry name" value="LRR_R13L1-DRL21"/>
    <property type="match status" value="1"/>
</dbReference>
<dbReference type="Proteomes" id="UP001634007">
    <property type="component" value="Unassembled WGS sequence"/>
</dbReference>
<comment type="caution">
    <text evidence="11">The sequence shown here is derived from an EMBL/GenBank/DDBJ whole genome shotgun (WGS) entry which is preliminary data.</text>
</comment>
<dbReference type="InterPro" id="IPR058922">
    <property type="entry name" value="WHD_DRP"/>
</dbReference>
<evidence type="ECO:0000256" key="5">
    <source>
        <dbReference type="ARBA" id="ARBA00022840"/>
    </source>
</evidence>
<proteinExistence type="predicted"/>
<evidence type="ECO:0000256" key="1">
    <source>
        <dbReference type="ARBA" id="ARBA00022614"/>
    </source>
</evidence>
<feature type="signal peptide" evidence="6">
    <location>
        <begin position="1"/>
        <end position="16"/>
    </location>
</feature>
<evidence type="ECO:0000259" key="8">
    <source>
        <dbReference type="Pfam" id="PF18052"/>
    </source>
</evidence>
<dbReference type="FunFam" id="1.10.10.10:FF:000322">
    <property type="entry name" value="Probable disease resistance protein At1g63360"/>
    <property type="match status" value="1"/>
</dbReference>
<dbReference type="SUPFAM" id="SSF52540">
    <property type="entry name" value="P-loop containing nucleoside triphosphate hydrolases"/>
    <property type="match status" value="1"/>
</dbReference>
<keyword evidence="3" id="KW-0547">Nucleotide-binding</keyword>
<dbReference type="InterPro" id="IPR032675">
    <property type="entry name" value="LRR_dom_sf"/>
</dbReference>
<evidence type="ECO:0000256" key="3">
    <source>
        <dbReference type="ARBA" id="ARBA00022741"/>
    </source>
</evidence>
<feature type="domain" description="NB-ARC" evidence="7">
    <location>
        <begin position="203"/>
        <end position="348"/>
    </location>
</feature>
<dbReference type="Pfam" id="PF18052">
    <property type="entry name" value="Rx_N"/>
    <property type="match status" value="1"/>
</dbReference>
<dbReference type="PRINTS" id="PR00364">
    <property type="entry name" value="DISEASERSIST"/>
</dbReference>
<feature type="domain" description="R13L1/DRL21-like LRR repeat region" evidence="10">
    <location>
        <begin position="707"/>
        <end position="833"/>
    </location>
</feature>
<evidence type="ECO:0000256" key="6">
    <source>
        <dbReference type="SAM" id="SignalP"/>
    </source>
</evidence>
<keyword evidence="1" id="KW-0433">Leucine-rich repeat</keyword>
<dbReference type="Gene3D" id="1.10.8.430">
    <property type="entry name" value="Helical domain of apoptotic protease-activating factors"/>
    <property type="match status" value="1"/>
</dbReference>
<feature type="domain" description="Disease resistance protein winged helix" evidence="9">
    <location>
        <begin position="444"/>
        <end position="512"/>
    </location>
</feature>
<keyword evidence="12" id="KW-1185">Reference proteome</keyword>